<reference evidence="3" key="1">
    <citation type="submission" date="2018-12" db="EMBL/GenBank/DDBJ databases">
        <title>Complete genome sequence of Paenibacillus sp. MBLB1234.</title>
        <authorList>
            <person name="Nam Y.-D."/>
            <person name="Kang J."/>
            <person name="Chung W.-H."/>
            <person name="Park Y.S."/>
        </authorList>
    </citation>
    <scope>NUCLEOTIDE SEQUENCE [LARGE SCALE GENOMIC DNA]</scope>
    <source>
        <strain evidence="3">MBLB1234</strain>
    </source>
</reference>
<dbReference type="KEGG" id="plut:EI981_27820"/>
<dbReference type="OrthoDB" id="2768010at2"/>
<organism evidence="2 3">
    <name type="scientific">Paenibacillus lutimineralis</name>
    <dbReference type="NCBI Taxonomy" id="2707005"/>
    <lineage>
        <taxon>Bacteria</taxon>
        <taxon>Bacillati</taxon>
        <taxon>Bacillota</taxon>
        <taxon>Bacilli</taxon>
        <taxon>Bacillales</taxon>
        <taxon>Paenibacillaceae</taxon>
        <taxon>Paenibacillus</taxon>
    </lineage>
</organism>
<evidence type="ECO:0008006" key="4">
    <source>
        <dbReference type="Google" id="ProtNLM"/>
    </source>
</evidence>
<dbReference type="Proteomes" id="UP000270678">
    <property type="component" value="Chromosome"/>
</dbReference>
<feature type="signal peptide" evidence="1">
    <location>
        <begin position="1"/>
        <end position="27"/>
    </location>
</feature>
<evidence type="ECO:0000313" key="2">
    <source>
        <dbReference type="EMBL" id="AZS17867.1"/>
    </source>
</evidence>
<evidence type="ECO:0000313" key="3">
    <source>
        <dbReference type="Proteomes" id="UP000270678"/>
    </source>
</evidence>
<dbReference type="SUPFAM" id="SSF82171">
    <property type="entry name" value="DPP6 N-terminal domain-like"/>
    <property type="match status" value="1"/>
</dbReference>
<dbReference type="AlphaFoldDB" id="A0A3S9V5M4"/>
<accession>A0A3S9V5M4</accession>
<protein>
    <recommendedName>
        <fullName evidence="4">Copper amine oxidase-like N-terminal domain-containing protein</fullName>
    </recommendedName>
</protein>
<sequence length="474" mass="49499">MKMRRILGTILASALVTSSMVVATAAAAEAGQKPAAANSGANQLKVVSGGVTIDGDKISLKTTVVGKTMLYSLRDLAGGLGVTIKQSGESLILTDSQGLHEMSIKAGSKGYSLDGATAQFTIAPQTMGGSLFVEPITLVHALGGEVLETGELRSVARLSGQFATPLFDAAGNVIVSQEDVEALQLIKLGKSGQVETFSDNSNAIGAAVSPDGSLAAFTDEHGAVFLMNTASGRIKPLGTDTSVKTDLVWSADGKKIYFIQGDKQEKIAYISLDTGKITQVLADKVENKSEVQVSADGKKLVYFVNVTGKAETDKEGTEESLTIDYSQAGSQVFSLVLGNTEAKPVQLTQQLDNKIYLSLLSDGSVAYISADPEGKVENDTLKIIPADGSQIRNLVADVNVISSESISGKLIVLAETADGTSKWFEVSASGAKTELFSTNESVSDWTIASNGTIAFIADSKVVLVQNGKVSELTK</sequence>
<dbReference type="RefSeq" id="WP_127003832.1">
    <property type="nucleotide sequence ID" value="NZ_CP034346.1"/>
</dbReference>
<proteinExistence type="predicted"/>
<gene>
    <name evidence="2" type="ORF">EI981_27820</name>
</gene>
<dbReference type="PANTHER" id="PTHR36842:SF1">
    <property type="entry name" value="PROTEIN TOLB"/>
    <property type="match status" value="1"/>
</dbReference>
<keyword evidence="3" id="KW-1185">Reference proteome</keyword>
<name>A0A3S9V5M4_9BACL</name>
<feature type="chain" id="PRO_5019219839" description="Copper amine oxidase-like N-terminal domain-containing protein" evidence="1">
    <location>
        <begin position="28"/>
        <end position="474"/>
    </location>
</feature>
<evidence type="ECO:0000256" key="1">
    <source>
        <dbReference type="SAM" id="SignalP"/>
    </source>
</evidence>
<dbReference type="PANTHER" id="PTHR36842">
    <property type="entry name" value="PROTEIN TOLB HOMOLOG"/>
    <property type="match status" value="1"/>
</dbReference>
<dbReference type="Gene3D" id="2.120.10.30">
    <property type="entry name" value="TolB, C-terminal domain"/>
    <property type="match status" value="1"/>
</dbReference>
<dbReference type="InterPro" id="IPR011042">
    <property type="entry name" value="6-blade_b-propeller_TolB-like"/>
</dbReference>
<keyword evidence="1" id="KW-0732">Signal</keyword>
<dbReference type="EMBL" id="CP034346">
    <property type="protein sequence ID" value="AZS17867.1"/>
    <property type="molecule type" value="Genomic_DNA"/>
</dbReference>